<protein>
    <recommendedName>
        <fullName evidence="4">Secreted protein</fullName>
    </recommendedName>
</protein>
<evidence type="ECO:0000313" key="2">
    <source>
        <dbReference type="EMBL" id="KAJ6644270.1"/>
    </source>
</evidence>
<evidence type="ECO:0000313" key="3">
    <source>
        <dbReference type="Proteomes" id="UP001151699"/>
    </source>
</evidence>
<dbReference type="Proteomes" id="UP001151699">
    <property type="component" value="Chromosome B"/>
</dbReference>
<comment type="caution">
    <text evidence="2">The sequence shown here is derived from an EMBL/GenBank/DDBJ whole genome shotgun (WGS) entry which is preliminary data.</text>
</comment>
<evidence type="ECO:0000256" key="1">
    <source>
        <dbReference type="SAM" id="SignalP"/>
    </source>
</evidence>
<evidence type="ECO:0008006" key="4">
    <source>
        <dbReference type="Google" id="ProtNLM"/>
    </source>
</evidence>
<keyword evidence="3" id="KW-1185">Reference proteome</keyword>
<name>A0A9Q0N6E6_9DIPT</name>
<dbReference type="AlphaFoldDB" id="A0A9Q0N6E6"/>
<reference evidence="2" key="1">
    <citation type="submission" date="2022-07" db="EMBL/GenBank/DDBJ databases">
        <authorList>
            <person name="Trinca V."/>
            <person name="Uliana J.V.C."/>
            <person name="Torres T.T."/>
            <person name="Ward R.J."/>
            <person name="Monesi N."/>
        </authorList>
    </citation>
    <scope>NUCLEOTIDE SEQUENCE</scope>
    <source>
        <strain evidence="2">HSMRA1968</strain>
        <tissue evidence="2">Whole embryos</tissue>
    </source>
</reference>
<proteinExistence type="predicted"/>
<keyword evidence="1" id="KW-0732">Signal</keyword>
<feature type="chain" id="PRO_5040195056" description="Secreted protein" evidence="1">
    <location>
        <begin position="21"/>
        <end position="117"/>
    </location>
</feature>
<sequence length="117" mass="12794">MQLLSVVLFLFVVFVAHTECQQPSADGISKLQVFVAHTECQPPSADGISKLQVTPVESQEKHEIDTTKVSEKITLPSTRSARSMPSENTSPLVRLVRSAAPDGTVTINTHRRVQTPN</sequence>
<organism evidence="2 3">
    <name type="scientific">Pseudolycoriella hygida</name>
    <dbReference type="NCBI Taxonomy" id="35572"/>
    <lineage>
        <taxon>Eukaryota</taxon>
        <taxon>Metazoa</taxon>
        <taxon>Ecdysozoa</taxon>
        <taxon>Arthropoda</taxon>
        <taxon>Hexapoda</taxon>
        <taxon>Insecta</taxon>
        <taxon>Pterygota</taxon>
        <taxon>Neoptera</taxon>
        <taxon>Endopterygota</taxon>
        <taxon>Diptera</taxon>
        <taxon>Nematocera</taxon>
        <taxon>Sciaroidea</taxon>
        <taxon>Sciaridae</taxon>
        <taxon>Pseudolycoriella</taxon>
    </lineage>
</organism>
<gene>
    <name evidence="2" type="ORF">Bhyg_09237</name>
</gene>
<accession>A0A9Q0N6E6</accession>
<feature type="non-terminal residue" evidence="2">
    <location>
        <position position="1"/>
    </location>
</feature>
<dbReference type="EMBL" id="WJQU01000002">
    <property type="protein sequence ID" value="KAJ6644270.1"/>
    <property type="molecule type" value="Genomic_DNA"/>
</dbReference>
<feature type="signal peptide" evidence="1">
    <location>
        <begin position="1"/>
        <end position="20"/>
    </location>
</feature>